<dbReference type="SMART" id="SM00448">
    <property type="entry name" value="REC"/>
    <property type="match status" value="1"/>
</dbReference>
<comment type="caution">
    <text evidence="6">The sequence shown here is derived from an EMBL/GenBank/DDBJ whole genome shotgun (WGS) entry which is preliminary data.</text>
</comment>
<gene>
    <name evidence="6" type="ORF">H9830_07700</name>
</gene>
<dbReference type="PROSITE" id="PS50043">
    <property type="entry name" value="HTH_LUXR_2"/>
    <property type="match status" value="1"/>
</dbReference>
<feature type="modified residue" description="4-aspartylphosphate" evidence="3">
    <location>
        <position position="57"/>
    </location>
</feature>
<dbReference type="GO" id="GO:0000160">
    <property type="term" value="P:phosphorelay signal transduction system"/>
    <property type="evidence" value="ECO:0007669"/>
    <property type="project" value="InterPro"/>
</dbReference>
<dbReference type="GO" id="GO:0006355">
    <property type="term" value="P:regulation of DNA-templated transcription"/>
    <property type="evidence" value="ECO:0007669"/>
    <property type="project" value="InterPro"/>
</dbReference>
<dbReference type="Proteomes" id="UP000824005">
    <property type="component" value="Unassembled WGS sequence"/>
</dbReference>
<dbReference type="SUPFAM" id="SSF46894">
    <property type="entry name" value="C-terminal effector domain of the bipartite response regulators"/>
    <property type="match status" value="1"/>
</dbReference>
<dbReference type="InterPro" id="IPR058245">
    <property type="entry name" value="NreC/VraR/RcsB-like_REC"/>
</dbReference>
<reference evidence="6" key="1">
    <citation type="journal article" date="2021" name="PeerJ">
        <title>Extensive microbial diversity within the chicken gut microbiome revealed by metagenomics and culture.</title>
        <authorList>
            <person name="Gilroy R."/>
            <person name="Ravi A."/>
            <person name="Getino M."/>
            <person name="Pursley I."/>
            <person name="Horton D.L."/>
            <person name="Alikhan N.F."/>
            <person name="Baker D."/>
            <person name="Gharbi K."/>
            <person name="Hall N."/>
            <person name="Watson M."/>
            <person name="Adriaenssens E.M."/>
            <person name="Foster-Nyarko E."/>
            <person name="Jarju S."/>
            <person name="Secka A."/>
            <person name="Antonio M."/>
            <person name="Oren A."/>
            <person name="Chaudhuri R.R."/>
            <person name="La Ragione R."/>
            <person name="Hildebrand F."/>
            <person name="Pallen M.J."/>
        </authorList>
    </citation>
    <scope>NUCLEOTIDE SEQUENCE</scope>
    <source>
        <strain evidence="6">ChiGjej1B1-98</strain>
    </source>
</reference>
<evidence type="ECO:0000256" key="1">
    <source>
        <dbReference type="ARBA" id="ARBA00022553"/>
    </source>
</evidence>
<dbReference type="InterPro" id="IPR001789">
    <property type="entry name" value="Sig_transdc_resp-reg_receiver"/>
</dbReference>
<dbReference type="SMART" id="SM00421">
    <property type="entry name" value="HTH_LUXR"/>
    <property type="match status" value="1"/>
</dbReference>
<dbReference type="Pfam" id="PF00196">
    <property type="entry name" value="GerE"/>
    <property type="match status" value="1"/>
</dbReference>
<dbReference type="Pfam" id="PF00072">
    <property type="entry name" value="Response_reg"/>
    <property type="match status" value="1"/>
</dbReference>
<dbReference type="GO" id="GO:0003677">
    <property type="term" value="F:DNA binding"/>
    <property type="evidence" value="ECO:0007669"/>
    <property type="project" value="UniProtKB-KW"/>
</dbReference>
<feature type="domain" description="HTH luxR-type" evidence="4">
    <location>
        <begin position="138"/>
        <end position="203"/>
    </location>
</feature>
<dbReference type="InterPro" id="IPR000792">
    <property type="entry name" value="Tscrpt_reg_LuxR_C"/>
</dbReference>
<dbReference type="PANTHER" id="PTHR43214:SF43">
    <property type="entry name" value="TWO-COMPONENT RESPONSE REGULATOR"/>
    <property type="match status" value="1"/>
</dbReference>
<reference evidence="6" key="2">
    <citation type="submission" date="2021-04" db="EMBL/GenBank/DDBJ databases">
        <authorList>
            <person name="Gilroy R."/>
        </authorList>
    </citation>
    <scope>NUCLEOTIDE SEQUENCE</scope>
    <source>
        <strain evidence="6">ChiGjej1B1-98</strain>
    </source>
</reference>
<protein>
    <submittedName>
        <fullName evidence="6">Response regulator transcription factor</fullName>
    </submittedName>
</protein>
<evidence type="ECO:0000259" key="4">
    <source>
        <dbReference type="PROSITE" id="PS50043"/>
    </source>
</evidence>
<evidence type="ECO:0000256" key="2">
    <source>
        <dbReference type="ARBA" id="ARBA00023125"/>
    </source>
</evidence>
<dbReference type="PROSITE" id="PS50110">
    <property type="entry name" value="RESPONSE_REGULATORY"/>
    <property type="match status" value="1"/>
</dbReference>
<dbReference type="InterPro" id="IPR039420">
    <property type="entry name" value="WalR-like"/>
</dbReference>
<dbReference type="InterPro" id="IPR011006">
    <property type="entry name" value="CheY-like_superfamily"/>
</dbReference>
<dbReference type="PANTHER" id="PTHR43214">
    <property type="entry name" value="TWO-COMPONENT RESPONSE REGULATOR"/>
    <property type="match status" value="1"/>
</dbReference>
<evidence type="ECO:0000313" key="7">
    <source>
        <dbReference type="Proteomes" id="UP000824005"/>
    </source>
</evidence>
<dbReference type="Gene3D" id="3.40.50.2300">
    <property type="match status" value="1"/>
</dbReference>
<evidence type="ECO:0000256" key="3">
    <source>
        <dbReference type="PROSITE-ProRule" id="PRU00169"/>
    </source>
</evidence>
<organism evidence="6 7">
    <name type="scientific">Candidatus Agrococcus pullicola</name>
    <dbReference type="NCBI Taxonomy" id="2838429"/>
    <lineage>
        <taxon>Bacteria</taxon>
        <taxon>Bacillati</taxon>
        <taxon>Actinomycetota</taxon>
        <taxon>Actinomycetes</taxon>
        <taxon>Micrococcales</taxon>
        <taxon>Microbacteriaceae</taxon>
        <taxon>Agrococcus</taxon>
    </lineage>
</organism>
<proteinExistence type="predicted"/>
<dbReference type="InterPro" id="IPR016032">
    <property type="entry name" value="Sig_transdc_resp-reg_C-effctor"/>
</dbReference>
<dbReference type="PROSITE" id="PS00622">
    <property type="entry name" value="HTH_LUXR_1"/>
    <property type="match status" value="1"/>
</dbReference>
<feature type="domain" description="Response regulatory" evidence="5">
    <location>
        <begin position="6"/>
        <end position="122"/>
    </location>
</feature>
<keyword evidence="1 3" id="KW-0597">Phosphoprotein</keyword>
<keyword evidence="2" id="KW-0238">DNA-binding</keyword>
<name>A0A9D1YUZ1_9MICO</name>
<sequence>MNPRLRVVVADDHPVILGGLVAMLESAPGIRVVASAGDGSALVRVVGEHEPDVVVTDLRMPGTGGADAARQISRLPSPPSVLVLTTYDSPGDVLSAFEAGASGYLLKAAQPQEIIAAVRAVARGERAISPAVAKRLAESSDYEQLTARELQVLTLMRSGGTNSAIGDELGIGAATVKTYVQRIFDKLGVRDRTSAVAEGIRQGLLR</sequence>
<dbReference type="AlphaFoldDB" id="A0A9D1YUZ1"/>
<dbReference type="CDD" id="cd17535">
    <property type="entry name" value="REC_NarL-like"/>
    <property type="match status" value="1"/>
</dbReference>
<accession>A0A9D1YUZ1</accession>
<dbReference type="CDD" id="cd06170">
    <property type="entry name" value="LuxR_C_like"/>
    <property type="match status" value="1"/>
</dbReference>
<dbReference type="PRINTS" id="PR00038">
    <property type="entry name" value="HTHLUXR"/>
</dbReference>
<evidence type="ECO:0000313" key="6">
    <source>
        <dbReference type="EMBL" id="HIY66145.1"/>
    </source>
</evidence>
<evidence type="ECO:0000259" key="5">
    <source>
        <dbReference type="PROSITE" id="PS50110"/>
    </source>
</evidence>
<dbReference type="SUPFAM" id="SSF52172">
    <property type="entry name" value="CheY-like"/>
    <property type="match status" value="1"/>
</dbReference>
<dbReference type="EMBL" id="DXDC01000226">
    <property type="protein sequence ID" value="HIY66145.1"/>
    <property type="molecule type" value="Genomic_DNA"/>
</dbReference>